<gene>
    <name evidence="9" type="ORF">JFL75_16585</name>
</gene>
<dbReference type="GO" id="GO:0016301">
    <property type="term" value="F:kinase activity"/>
    <property type="evidence" value="ECO:0007669"/>
    <property type="project" value="UniProtKB-KW"/>
</dbReference>
<dbReference type="KEGG" id="bhc:JFL75_16585"/>
<evidence type="ECO:0000256" key="1">
    <source>
        <dbReference type="ARBA" id="ARBA00004496"/>
    </source>
</evidence>
<reference evidence="9" key="1">
    <citation type="submission" date="2021-01" db="EMBL/GenBank/DDBJ databases">
        <title>Description of Breznakiella homolactica.</title>
        <authorList>
            <person name="Song Y."/>
            <person name="Brune A."/>
        </authorList>
    </citation>
    <scope>NUCLEOTIDE SEQUENCE</scope>
    <source>
        <strain evidence="9">RmG30</strain>
    </source>
</reference>
<dbReference type="RefSeq" id="WP_215625839.1">
    <property type="nucleotide sequence ID" value="NZ_CP067089.2"/>
</dbReference>
<evidence type="ECO:0000256" key="7">
    <source>
        <dbReference type="ARBA" id="ARBA00022777"/>
    </source>
</evidence>
<dbReference type="GO" id="GO:0008982">
    <property type="term" value="F:protein-N(PI)-phosphohistidine-sugar phosphotransferase activity"/>
    <property type="evidence" value="ECO:0007669"/>
    <property type="project" value="InterPro"/>
</dbReference>
<dbReference type="AlphaFoldDB" id="A0A7T7XLR3"/>
<dbReference type="GO" id="GO:0005737">
    <property type="term" value="C:cytoplasm"/>
    <property type="evidence" value="ECO:0007669"/>
    <property type="project" value="UniProtKB-SubCell"/>
</dbReference>
<organism evidence="9 10">
    <name type="scientific">Breznakiella homolactica</name>
    <dbReference type="NCBI Taxonomy" id="2798577"/>
    <lineage>
        <taxon>Bacteria</taxon>
        <taxon>Pseudomonadati</taxon>
        <taxon>Spirochaetota</taxon>
        <taxon>Spirochaetia</taxon>
        <taxon>Spirochaetales</taxon>
        <taxon>Breznakiellaceae</taxon>
        <taxon>Breznakiella</taxon>
    </lineage>
</organism>
<name>A0A7T7XLR3_9SPIR</name>
<sequence length="159" mass="17391">MILQLRIDERLAHGQVCAGWIKFLGASHFIIANDEVANDAFQKQVMSLGIPNDVKSIFTTIDKAIGILNDPRSDPLKIFIVVKTPADTLKIVNSVNGITEVNIGNFGGIVQQDSATKKQLCKGVTMDAGNVDLVKEIKTKVKEVYNQKAPNFSRVQLAL</sequence>
<keyword evidence="7" id="KW-0418">Kinase</keyword>
<evidence type="ECO:0000259" key="8">
    <source>
        <dbReference type="PROSITE" id="PS51101"/>
    </source>
</evidence>
<evidence type="ECO:0000313" key="10">
    <source>
        <dbReference type="Proteomes" id="UP000595917"/>
    </source>
</evidence>
<keyword evidence="3" id="KW-0963">Cytoplasm</keyword>
<dbReference type="InterPro" id="IPR004720">
    <property type="entry name" value="PTS_IIB_sorbose-sp"/>
</dbReference>
<evidence type="ECO:0000256" key="5">
    <source>
        <dbReference type="ARBA" id="ARBA00022679"/>
    </source>
</evidence>
<accession>A0A7T7XLR3</accession>
<keyword evidence="10" id="KW-1185">Reference proteome</keyword>
<evidence type="ECO:0000256" key="2">
    <source>
        <dbReference type="ARBA" id="ARBA00022448"/>
    </source>
</evidence>
<feature type="domain" description="PTS EIIB type-4" evidence="8">
    <location>
        <begin position="1"/>
        <end position="159"/>
    </location>
</feature>
<evidence type="ECO:0000256" key="3">
    <source>
        <dbReference type="ARBA" id="ARBA00022490"/>
    </source>
</evidence>
<keyword evidence="5" id="KW-0808">Transferase</keyword>
<dbReference type="Pfam" id="PF03830">
    <property type="entry name" value="PTSIIB_sorb"/>
    <property type="match status" value="1"/>
</dbReference>
<dbReference type="EMBL" id="CP067089">
    <property type="protein sequence ID" value="QQO08533.1"/>
    <property type="molecule type" value="Genomic_DNA"/>
</dbReference>
<keyword evidence="2" id="KW-0813">Transport</keyword>
<dbReference type="Proteomes" id="UP000595917">
    <property type="component" value="Chromosome"/>
</dbReference>
<evidence type="ECO:0000313" key="9">
    <source>
        <dbReference type="EMBL" id="QQO08533.1"/>
    </source>
</evidence>
<evidence type="ECO:0000256" key="4">
    <source>
        <dbReference type="ARBA" id="ARBA00022597"/>
    </source>
</evidence>
<keyword evidence="6" id="KW-0598">Phosphotransferase system</keyword>
<protein>
    <submittedName>
        <fullName evidence="9">PTS sugar transporter subunit IIB</fullName>
    </submittedName>
</protein>
<proteinExistence type="predicted"/>
<dbReference type="Gene3D" id="3.40.35.10">
    <property type="entry name" value="Phosphotransferase system, sorbose subfamily IIB component"/>
    <property type="match status" value="1"/>
</dbReference>
<dbReference type="InterPro" id="IPR036667">
    <property type="entry name" value="PTS_IIB_sorbose-sp_sf"/>
</dbReference>
<dbReference type="GO" id="GO:0009401">
    <property type="term" value="P:phosphoenolpyruvate-dependent sugar phosphotransferase system"/>
    <property type="evidence" value="ECO:0007669"/>
    <property type="project" value="UniProtKB-KW"/>
</dbReference>
<keyword evidence="4 9" id="KW-0762">Sugar transport</keyword>
<evidence type="ECO:0000256" key="6">
    <source>
        <dbReference type="ARBA" id="ARBA00022683"/>
    </source>
</evidence>
<dbReference type="PROSITE" id="PS51101">
    <property type="entry name" value="PTS_EIIB_TYPE_4"/>
    <property type="match status" value="1"/>
</dbReference>
<dbReference type="SUPFAM" id="SSF52728">
    <property type="entry name" value="PTS IIb component"/>
    <property type="match status" value="1"/>
</dbReference>
<comment type="subcellular location">
    <subcellularLocation>
        <location evidence="1">Cytoplasm</location>
    </subcellularLocation>
</comment>